<organism evidence="2 3">
    <name type="scientific">Thanatephorus cucumeris (strain AG1-IA)</name>
    <name type="common">Rice sheath blight fungus</name>
    <name type="synonym">Rhizoctonia solani</name>
    <dbReference type="NCBI Taxonomy" id="983506"/>
    <lineage>
        <taxon>Eukaryota</taxon>
        <taxon>Fungi</taxon>
        <taxon>Dikarya</taxon>
        <taxon>Basidiomycota</taxon>
        <taxon>Agaricomycotina</taxon>
        <taxon>Agaricomycetes</taxon>
        <taxon>Cantharellales</taxon>
        <taxon>Ceratobasidiaceae</taxon>
        <taxon>Rhizoctonia</taxon>
        <taxon>Rhizoctonia solani AG-1</taxon>
    </lineage>
</organism>
<accession>L8WY71</accession>
<proteinExistence type="predicted"/>
<feature type="region of interest" description="Disordered" evidence="1">
    <location>
        <begin position="273"/>
        <end position="302"/>
    </location>
</feature>
<dbReference type="HOGENOM" id="CLU_028895_4_0_1"/>
<dbReference type="Proteomes" id="UP000011668">
    <property type="component" value="Unassembled WGS sequence"/>
</dbReference>
<feature type="region of interest" description="Disordered" evidence="1">
    <location>
        <begin position="449"/>
        <end position="477"/>
    </location>
</feature>
<dbReference type="PANTHER" id="PTHR28027">
    <property type="entry name" value="TRANSCRIPTIONAL REGULATOR MIT1"/>
    <property type="match status" value="1"/>
</dbReference>
<feature type="compositionally biased region" description="Acidic residues" evidence="1">
    <location>
        <begin position="275"/>
        <end position="284"/>
    </location>
</feature>
<evidence type="ECO:0000313" key="2">
    <source>
        <dbReference type="EMBL" id="ELU41279.1"/>
    </source>
</evidence>
<feature type="compositionally biased region" description="Low complexity" evidence="1">
    <location>
        <begin position="375"/>
        <end position="391"/>
    </location>
</feature>
<feature type="compositionally biased region" description="Low complexity" evidence="1">
    <location>
        <begin position="116"/>
        <end position="128"/>
    </location>
</feature>
<feature type="compositionally biased region" description="Basic and acidic residues" evidence="1">
    <location>
        <begin position="142"/>
        <end position="166"/>
    </location>
</feature>
<gene>
    <name evidence="2" type="ORF">AG1IA_04692</name>
</gene>
<dbReference type="AlphaFoldDB" id="L8WY71"/>
<sequence>MSPSSTNSPPSRSEPVWTEPPCSWFIETTEDALLILEAARRGLIPRVTRRLVDRERRMITSALDRWSPMVSLMATWLPSRPQPPPPSELTHFVPRSPSRILGNFLLYRETDKKGTSSNANAQSASNESPLLVSDPANTSPPSRKDSTTSLSRPKDGRAQADRNRERALVGSLTNSYKFKPDGMMKKVSSRFLMVASLGRLSGCHFCSFAETAFAGTFSLTVNGSTQHLISYYKVADVEEGRLRTPSSLPELSVLDISPEYLDKTHFRCPPKVEIDADGEADDPDSPVRTAVHQPPQPTHLQATSQVPLLTTGASESHSHFAYSPSPGYYPHENSNSYFGPSSSSRVARRYEPYGGGGGSSASSTGSSRRSRSRRGTNTSSTRGYGTSGSASPEGAGQSYHSPSDSTPVGASYSSAPQYQGYTSNYAPGSYAPTSPSGYYSGTPAPVPTYASSGYQQEGSYTSQPVPPPAPTSSYYAAEDGYHSSSSYGGYATSTPAPATGYSSTEWIGRRDSHVAYAPAHAHTGAWSTEVHGLYTDLSYNEYFTHAGGYARPHGPIMLPGIIELMIVEGGGGDTEVRPGMDLGPHGKTRSRSRLRIVPLSFHVT</sequence>
<dbReference type="Pfam" id="PF09729">
    <property type="entry name" value="Gti1_Pac2"/>
    <property type="match status" value="2"/>
</dbReference>
<feature type="compositionally biased region" description="Polar residues" evidence="1">
    <location>
        <begin position="449"/>
        <end position="458"/>
    </location>
</feature>
<feature type="region of interest" description="Disordered" evidence="1">
    <location>
        <begin position="348"/>
        <end position="414"/>
    </location>
</feature>
<protein>
    <submittedName>
        <fullName evidence="2">cAMP-independent regulatory protein</fullName>
    </submittedName>
</protein>
<evidence type="ECO:0000313" key="3">
    <source>
        <dbReference type="Proteomes" id="UP000011668"/>
    </source>
</evidence>
<keyword evidence="3" id="KW-1185">Reference proteome</keyword>
<evidence type="ECO:0000256" key="1">
    <source>
        <dbReference type="SAM" id="MobiDB-lite"/>
    </source>
</evidence>
<comment type="caution">
    <text evidence="2">The sequence shown here is derived from an EMBL/GenBank/DDBJ whole genome shotgun (WGS) entry which is preliminary data.</text>
</comment>
<name>L8WY71_THACA</name>
<dbReference type="InterPro" id="IPR018608">
    <property type="entry name" value="Gti1/Pac2"/>
</dbReference>
<dbReference type="GO" id="GO:0003677">
    <property type="term" value="F:DNA binding"/>
    <property type="evidence" value="ECO:0007669"/>
    <property type="project" value="TreeGrafter"/>
</dbReference>
<dbReference type="EMBL" id="AFRT01001088">
    <property type="protein sequence ID" value="ELU41279.1"/>
    <property type="molecule type" value="Genomic_DNA"/>
</dbReference>
<dbReference type="PANTHER" id="PTHR28027:SF2">
    <property type="entry name" value="TRANSCRIPTIONAL REGULATOR MIT1"/>
    <property type="match status" value="1"/>
</dbReference>
<dbReference type="OMA" id="IEPPMAS"/>
<dbReference type="OrthoDB" id="5572844at2759"/>
<feature type="compositionally biased region" description="Polar residues" evidence="1">
    <location>
        <begin position="398"/>
        <end position="414"/>
    </location>
</feature>
<feature type="region of interest" description="Disordered" evidence="1">
    <location>
        <begin position="112"/>
        <end position="166"/>
    </location>
</feature>
<reference evidence="2 3" key="1">
    <citation type="journal article" date="2013" name="Nat. Commun.">
        <title>The evolution and pathogenic mechanisms of the rice sheath blight pathogen.</title>
        <authorList>
            <person name="Zheng A."/>
            <person name="Lin R."/>
            <person name="Xu L."/>
            <person name="Qin P."/>
            <person name="Tang C."/>
            <person name="Ai P."/>
            <person name="Zhang D."/>
            <person name="Liu Y."/>
            <person name="Sun Z."/>
            <person name="Feng H."/>
            <person name="Wang Y."/>
            <person name="Chen Y."/>
            <person name="Liang X."/>
            <person name="Fu R."/>
            <person name="Li Q."/>
            <person name="Zhang J."/>
            <person name="Yu X."/>
            <person name="Xie Z."/>
            <person name="Ding L."/>
            <person name="Guan P."/>
            <person name="Tang J."/>
            <person name="Liang Y."/>
            <person name="Wang S."/>
            <person name="Deng Q."/>
            <person name="Li S."/>
            <person name="Zhu J."/>
            <person name="Wang L."/>
            <person name="Liu H."/>
            <person name="Li P."/>
        </authorList>
    </citation>
    <scope>NUCLEOTIDE SEQUENCE [LARGE SCALE GENOMIC DNA]</scope>
    <source>
        <strain evidence="3">AG-1 IA</strain>
    </source>
</reference>